<sequence length="231" mass="26354">MEQEEKLKTAGITLASDLKVQTFGGAEKTTDTQAHMEAVRMIVNDWNAMSKKAANSTIEQYGPPNEAIPSRLIWFNNGQWKRTVVYRDEIPHDFPQPHTDVIENFINYSVPPEMFSELAKFDGSVIVERTKGEVSSRCDMEAANILALNLMNDIVTGKQNAEKARDIYCDVTSAFMMNRSAPYAEKLQFEVPTEEKYDTDKVMIADEMVEQAIEKVKDKLHPDERPDKKYH</sequence>
<accession>A0A221MEE1</accession>
<protein>
    <submittedName>
        <fullName evidence="1">Uncharacterized protein</fullName>
    </submittedName>
</protein>
<evidence type="ECO:0000313" key="2">
    <source>
        <dbReference type="Proteomes" id="UP000204391"/>
    </source>
</evidence>
<dbReference type="AlphaFoldDB" id="A0A221MEE1"/>
<dbReference type="KEGG" id="vne:CFK40_13820"/>
<name>A0A221MEE1_9BACI</name>
<reference evidence="1 2" key="1">
    <citation type="journal article" date="2003" name="Int. J. Syst. Evol. Microbiol.">
        <title>Virgibacillus carmonensis sp. nov., Virgibacillus necropolis sp. nov. and Virgibacillus picturae sp. nov., three novel species isolated from deteriorated mural paintings, transfer of the species of the genus salibacillus to Virgibacillus, as Virgibacillus marismortui comb. nov. and Virgibacillus salexigens comb. nov., and emended description of the genus Virgibacillus.</title>
        <authorList>
            <person name="Heyrman J."/>
            <person name="Logan N.A."/>
            <person name="Busse H.J."/>
            <person name="Balcaen A."/>
            <person name="Lebbe L."/>
            <person name="Rodriguez-Diaz M."/>
            <person name="Swings J."/>
            <person name="De Vos P."/>
        </authorList>
    </citation>
    <scope>NUCLEOTIDE SEQUENCE [LARGE SCALE GENOMIC DNA]</scope>
    <source>
        <strain evidence="1 2">LMG 19488</strain>
    </source>
</reference>
<dbReference type="RefSeq" id="WP_089532862.1">
    <property type="nucleotide sequence ID" value="NZ_CP022437.1"/>
</dbReference>
<dbReference type="EMBL" id="CP022437">
    <property type="protein sequence ID" value="ASN06015.1"/>
    <property type="molecule type" value="Genomic_DNA"/>
</dbReference>
<organism evidence="1 2">
    <name type="scientific">Virgibacillus necropolis</name>
    <dbReference type="NCBI Taxonomy" id="163877"/>
    <lineage>
        <taxon>Bacteria</taxon>
        <taxon>Bacillati</taxon>
        <taxon>Bacillota</taxon>
        <taxon>Bacilli</taxon>
        <taxon>Bacillales</taxon>
        <taxon>Bacillaceae</taxon>
        <taxon>Virgibacillus</taxon>
    </lineage>
</organism>
<evidence type="ECO:0000313" key="1">
    <source>
        <dbReference type="EMBL" id="ASN06015.1"/>
    </source>
</evidence>
<proteinExistence type="predicted"/>
<dbReference type="OrthoDB" id="1350443at2"/>
<gene>
    <name evidence="1" type="ORF">CFK40_13820</name>
</gene>
<dbReference type="Proteomes" id="UP000204391">
    <property type="component" value="Chromosome"/>
</dbReference>
<keyword evidence="2" id="KW-1185">Reference proteome</keyword>